<feature type="transmembrane region" description="Helical" evidence="1">
    <location>
        <begin position="7"/>
        <end position="25"/>
    </location>
</feature>
<keyword evidence="1" id="KW-1133">Transmembrane helix</keyword>
<dbReference type="PANTHER" id="PTHR36057:SF1">
    <property type="entry name" value="LIPOPROTEIN LIPID ATTACHMENT SITE-LIKE PROTEIN, PUTATIVE (DUF1223)-RELATED"/>
    <property type="match status" value="1"/>
</dbReference>
<name>A0A369PW82_9SPHI</name>
<keyword evidence="1" id="KW-0812">Transmembrane</keyword>
<dbReference type="AlphaFoldDB" id="A0A369PW82"/>
<dbReference type="Pfam" id="PF06764">
    <property type="entry name" value="DUF1223"/>
    <property type="match status" value="1"/>
</dbReference>
<reference evidence="2 3" key="1">
    <citation type="submission" date="2018-07" db="EMBL/GenBank/DDBJ databases">
        <title>Pedobacter sp. nov., isolated from soil.</title>
        <authorList>
            <person name="Zhou L.Y."/>
            <person name="Du Z.J."/>
        </authorList>
    </citation>
    <scope>NUCLEOTIDE SEQUENCE [LARGE SCALE GENOMIC DNA]</scope>
    <source>
        <strain evidence="2 3">JDX94</strain>
    </source>
</reference>
<dbReference type="RefSeq" id="WP_115404795.1">
    <property type="nucleotide sequence ID" value="NZ_QPKV01000014.1"/>
</dbReference>
<dbReference type="InterPro" id="IPR036249">
    <property type="entry name" value="Thioredoxin-like_sf"/>
</dbReference>
<gene>
    <name evidence="2" type="ORF">DU508_21850</name>
</gene>
<proteinExistence type="predicted"/>
<accession>A0A369PW82</accession>
<keyword evidence="1" id="KW-0472">Membrane</keyword>
<organism evidence="2 3">
    <name type="scientific">Pedobacter chinensis</name>
    <dbReference type="NCBI Taxonomy" id="2282421"/>
    <lineage>
        <taxon>Bacteria</taxon>
        <taxon>Pseudomonadati</taxon>
        <taxon>Bacteroidota</taxon>
        <taxon>Sphingobacteriia</taxon>
        <taxon>Sphingobacteriales</taxon>
        <taxon>Sphingobacteriaceae</taxon>
        <taxon>Pedobacter</taxon>
    </lineage>
</organism>
<dbReference type="PANTHER" id="PTHR36057">
    <property type="match status" value="1"/>
</dbReference>
<comment type="caution">
    <text evidence="2">The sequence shown here is derived from an EMBL/GenBank/DDBJ whole genome shotgun (WGS) entry which is preliminary data.</text>
</comment>
<evidence type="ECO:0000256" key="1">
    <source>
        <dbReference type="SAM" id="Phobius"/>
    </source>
</evidence>
<evidence type="ECO:0000313" key="3">
    <source>
        <dbReference type="Proteomes" id="UP000253961"/>
    </source>
</evidence>
<dbReference type="Proteomes" id="UP000253961">
    <property type="component" value="Unassembled WGS sequence"/>
</dbReference>
<keyword evidence="3" id="KW-1185">Reference proteome</keyword>
<dbReference type="InterPro" id="IPR010634">
    <property type="entry name" value="DUF1223"/>
</dbReference>
<sequence length="259" mass="28654">MKTPTKIALVNATIIAIIALTAFIWTGPKKKNIEQTINGKSFAVLELFTSEGCNSCPPAEQLLARIDKESNGKPVYVLGYHVDYFDNLGWKDVFGSPDNTRRQRKYSSWLNAQVYTPQLIINGSKEFVGGNEREIRNAIETQLLIKHTADLSFDIHRDGDLVKINYKTKDIQASDDLLLALVQKNGSTNVLRGENAGLQFSHVQIVRKMAQVSLKDTPSGSAELNIPKSIAAEQWEVIGMIQNRKTGAISAVNVVSVIQ</sequence>
<dbReference type="EMBL" id="QPKV01000014">
    <property type="protein sequence ID" value="RDC54368.1"/>
    <property type="molecule type" value="Genomic_DNA"/>
</dbReference>
<dbReference type="OrthoDB" id="9808254at2"/>
<evidence type="ECO:0000313" key="2">
    <source>
        <dbReference type="EMBL" id="RDC54368.1"/>
    </source>
</evidence>
<protein>
    <submittedName>
        <fullName evidence="2">DUF1223 domain-containing protein</fullName>
    </submittedName>
</protein>
<dbReference type="Gene3D" id="3.40.30.10">
    <property type="entry name" value="Glutaredoxin"/>
    <property type="match status" value="1"/>
</dbReference>
<dbReference type="SUPFAM" id="SSF52833">
    <property type="entry name" value="Thioredoxin-like"/>
    <property type="match status" value="1"/>
</dbReference>